<dbReference type="EMBL" id="JACHVB010000042">
    <property type="protein sequence ID" value="MBC2595459.1"/>
    <property type="molecule type" value="Genomic_DNA"/>
</dbReference>
<keyword evidence="3" id="KW-1185">Reference proteome</keyword>
<dbReference type="GO" id="GO:0046872">
    <property type="term" value="F:metal ion binding"/>
    <property type="evidence" value="ECO:0007669"/>
    <property type="project" value="InterPro"/>
</dbReference>
<evidence type="ECO:0000313" key="3">
    <source>
        <dbReference type="Proteomes" id="UP000546464"/>
    </source>
</evidence>
<dbReference type="InterPro" id="IPR003735">
    <property type="entry name" value="Metal_Tscrpt_repr"/>
</dbReference>
<proteinExistence type="inferred from homology"/>
<comment type="caution">
    <text evidence="2">The sequence shown here is derived from an EMBL/GenBank/DDBJ whole genome shotgun (WGS) entry which is preliminary data.</text>
</comment>
<gene>
    <name evidence="2" type="ORF">H5P28_14425</name>
</gene>
<reference evidence="2 3" key="1">
    <citation type="submission" date="2020-07" db="EMBL/GenBank/DDBJ databases">
        <authorList>
            <person name="Feng X."/>
        </authorList>
    </citation>
    <scope>NUCLEOTIDE SEQUENCE [LARGE SCALE GENOMIC DNA]</scope>
    <source>
        <strain evidence="2 3">JCM31066</strain>
    </source>
</reference>
<dbReference type="InterPro" id="IPR038390">
    <property type="entry name" value="Metal_Tscrpt_repr_sf"/>
</dbReference>
<dbReference type="GO" id="GO:0003677">
    <property type="term" value="F:DNA binding"/>
    <property type="evidence" value="ECO:0007669"/>
    <property type="project" value="InterPro"/>
</dbReference>
<dbReference type="AlphaFoldDB" id="A0A842HGM5"/>
<dbReference type="RefSeq" id="WP_185676414.1">
    <property type="nucleotide sequence ID" value="NZ_JACHVB010000042.1"/>
</dbReference>
<organism evidence="2 3">
    <name type="scientific">Ruficoccus amylovorans</name>
    <dbReference type="NCBI Taxonomy" id="1804625"/>
    <lineage>
        <taxon>Bacteria</taxon>
        <taxon>Pseudomonadati</taxon>
        <taxon>Verrucomicrobiota</taxon>
        <taxon>Opitutia</taxon>
        <taxon>Puniceicoccales</taxon>
        <taxon>Cerasicoccaceae</taxon>
        <taxon>Ruficoccus</taxon>
    </lineage>
</organism>
<evidence type="ECO:0000256" key="1">
    <source>
        <dbReference type="ARBA" id="ARBA00005260"/>
    </source>
</evidence>
<sequence length="72" mass="7963">MLHDPPTVAACRGALNALTKELLTEHLEHHLISLPETPETARDAAREIQTIITMTITITTCVRPICMSSRMP</sequence>
<comment type="similarity">
    <text evidence="1">Belongs to the FrmR/RcnR family.</text>
</comment>
<dbReference type="Gene3D" id="1.20.58.1000">
    <property type="entry name" value="Metal-sensitive repressor, helix protomer"/>
    <property type="match status" value="1"/>
</dbReference>
<protein>
    <submittedName>
        <fullName evidence="2">Metal-sensing transcriptional repressor</fullName>
    </submittedName>
</protein>
<dbReference type="Pfam" id="PF02583">
    <property type="entry name" value="Trns_repr_metal"/>
    <property type="match status" value="1"/>
</dbReference>
<dbReference type="Proteomes" id="UP000546464">
    <property type="component" value="Unassembled WGS sequence"/>
</dbReference>
<evidence type="ECO:0000313" key="2">
    <source>
        <dbReference type="EMBL" id="MBC2595459.1"/>
    </source>
</evidence>
<dbReference type="GO" id="GO:0045892">
    <property type="term" value="P:negative regulation of DNA-templated transcription"/>
    <property type="evidence" value="ECO:0007669"/>
    <property type="project" value="UniProtKB-ARBA"/>
</dbReference>
<accession>A0A842HGM5</accession>
<name>A0A842HGM5_9BACT</name>